<evidence type="ECO:0000259" key="5">
    <source>
        <dbReference type="Pfam" id="PF04357"/>
    </source>
</evidence>
<gene>
    <name evidence="6" type="ORF">GCM10009430_20670</name>
</gene>
<dbReference type="PANTHER" id="PTHR30441">
    <property type="entry name" value="DUF748 DOMAIN-CONTAINING PROTEIN"/>
    <property type="match status" value="1"/>
</dbReference>
<evidence type="ECO:0000256" key="3">
    <source>
        <dbReference type="ARBA" id="ARBA00022989"/>
    </source>
</evidence>
<keyword evidence="3" id="KW-1133">Transmembrane helix</keyword>
<comment type="subcellular location">
    <subcellularLocation>
        <location evidence="1">Membrane</location>
        <topology evidence="1">Single-pass membrane protein</topology>
    </subcellularLocation>
</comment>
<evidence type="ECO:0000256" key="4">
    <source>
        <dbReference type="ARBA" id="ARBA00023136"/>
    </source>
</evidence>
<dbReference type="InterPro" id="IPR007452">
    <property type="entry name" value="TamB_C"/>
</dbReference>
<evidence type="ECO:0000313" key="6">
    <source>
        <dbReference type="EMBL" id="GAA0720466.1"/>
    </source>
</evidence>
<keyword evidence="4" id="KW-0472">Membrane</keyword>
<comment type="caution">
    <text evidence="6">The sequence shown here is derived from an EMBL/GenBank/DDBJ whole genome shotgun (WGS) entry which is preliminary data.</text>
</comment>
<proteinExistence type="predicted"/>
<dbReference type="Pfam" id="PF04357">
    <property type="entry name" value="TamB"/>
    <property type="match status" value="1"/>
</dbReference>
<sequence length="1633" mass="183347">MFIILFIRSPWGQEIIVNKLISYLSNETKTTIKLSKSYVTFSGNILLEEFYIEDQKQDTLLYSKKLEASIALLPLIRGTSYHLKSLDWDGVKANITRKKDTKSYNFDFILESFTTQTDTTKTSSDVPIIIGGVSLTDFEVLFLDETAGIDSTIKLGELSFDVETFDLLTKNFGIRRFYFSDSDIRFKQTKLTTTSTDTKSNNTELPKFKIDYFSIDQVNIFYQSVPDSITFSSNIGKLDIENSYINLIDQEYSINEFKFDDSKILLKSLSNSKKNQPQKESPFQWPDLTLNINFISLENNSFLFQNKSTLRKEKQFDPNYISLQSILLKAENLNIAKGKAGVNLQKTAFTDHSGFKLKHLSSVITIDETSSTKLEKVYMQTNESNIKGNFDIQYNSLFTLVNSPEKAIFDITLDTLNLGIKDAYYFQSSLAQNNYIDSLAQKKLHGSLTLKGKISDFKTSIPNLYWGKDTRIQLEGNLKNLLTENQIQFDSISYNFISTKQNLKAFINESDYGINLPSEIGIEGNISGHVNDLDGNTLLKSSMGSVLLSGNYSNKDQISFNGDVSVDKFQLQKLLNNQQLGSITLNAQIKGSGSSLNTLNASLDSEFKEITINEYNFSDFKLRGEIVNGKGNVNAKFKDRNLNFLLNTNLVLDSISPKVNGFLNIAGADLNGLGIITNDIIKTQCKISFDYTGNSQDFRLHSKITDALVVKNNEPYQIADIKFDALSNSNTSEVLIGSEFLDANILANTGVDQIIHSIQNRLKTYISENKIKDTIQKSAEITMDLVVREKPILSNVLLPGIKELDSITANLYFSEDKEKLIVNLDAPSINYNNSSIDSLSLNIDADKKDVKFSLGWNSIVSDPIQINKTAFEGVLKDQTLLLDFSTDNETERIASVKSELQLKKDTLYYHIDPKSIVFDKNPWSISSNNQITIAKNYIDFKDFEIKQNQQQLIISSDDSQNDKKHIGISFYNFNASTFTSILSDDEILANGIIDGKIIFENPFEQIGLIADLNVQELKVKGITLGDLTLDATSKSFQNYDLSLLLNGENVKLNLNGDYQTKENESEINFDLNLEKLQVQVLEKFMDQQISKTKGIISGSTKIKGTALDPIYNGTFHFKNTSMIVNSLNTRFTLPEENISITNTDITLNNFTIADENLNTFSLDGKISTKDLNNPDFNLSLNTKNFQILNATRENNDLFFGNVKITADLDIEGNLDIPKIKGDLAIDEDSNFTLIVPESELEIKEREGIVVFVNRKNPDAIITRVEEDRYANTLLKGYDINTKLKIDKGSVFKIVIDERSKDNFQISGEGELKFGMEPNGRTTLTGRYNITDGHYEVSLYNIVKRRFQIAPGGSITWLGDPLDAKLDVTAIYNVETSAASLMAAKTSGESSGITNQFRQKLPFLVYLNVDGQLLEPEISFQLDMPENEQGSLGGEVYGQVQQLNSQEEELNKQVFSLLVLNRFFPDAGSDGSNGGAVSIARDNVNKVLSGQLNSFSDKLIGDTGVELDFGLNSYTDYQGNAAQNRTQLEINAQKRLFNDRLIVQVGSDVDIEGSSQNSAETTPVIGNVSLEYLLTKNGRYRLKGFRKNEFESVIDGQLIVTGIAFIFNREFNEFKELFSKSIKEELKNQKSKEN</sequence>
<keyword evidence="2" id="KW-0812">Transmembrane</keyword>
<evidence type="ECO:0000256" key="1">
    <source>
        <dbReference type="ARBA" id="ARBA00004167"/>
    </source>
</evidence>
<protein>
    <recommendedName>
        <fullName evidence="5">Translocation and assembly module TamB C-terminal domain-containing protein</fullName>
    </recommendedName>
</protein>
<dbReference type="InterPro" id="IPR052894">
    <property type="entry name" value="AsmA-related"/>
</dbReference>
<dbReference type="Proteomes" id="UP001501758">
    <property type="component" value="Unassembled WGS sequence"/>
</dbReference>
<name>A0ABP3U0H1_9FLAO</name>
<organism evidence="6 7">
    <name type="scientific">Aquimarina litoralis</name>
    <dbReference type="NCBI Taxonomy" id="584605"/>
    <lineage>
        <taxon>Bacteria</taxon>
        <taxon>Pseudomonadati</taxon>
        <taxon>Bacteroidota</taxon>
        <taxon>Flavobacteriia</taxon>
        <taxon>Flavobacteriales</taxon>
        <taxon>Flavobacteriaceae</taxon>
        <taxon>Aquimarina</taxon>
    </lineage>
</organism>
<accession>A0ABP3U0H1</accession>
<keyword evidence="7" id="KW-1185">Reference proteome</keyword>
<evidence type="ECO:0000256" key="2">
    <source>
        <dbReference type="ARBA" id="ARBA00022692"/>
    </source>
</evidence>
<feature type="domain" description="Translocation and assembly module TamB C-terminal" evidence="5">
    <location>
        <begin position="1150"/>
        <end position="1610"/>
    </location>
</feature>
<reference evidence="7" key="1">
    <citation type="journal article" date="2019" name="Int. J. Syst. Evol. Microbiol.">
        <title>The Global Catalogue of Microorganisms (GCM) 10K type strain sequencing project: providing services to taxonomists for standard genome sequencing and annotation.</title>
        <authorList>
            <consortium name="The Broad Institute Genomics Platform"/>
            <consortium name="The Broad Institute Genome Sequencing Center for Infectious Disease"/>
            <person name="Wu L."/>
            <person name="Ma J."/>
        </authorList>
    </citation>
    <scope>NUCLEOTIDE SEQUENCE [LARGE SCALE GENOMIC DNA]</scope>
    <source>
        <strain evidence="7">JCM 15974</strain>
    </source>
</reference>
<dbReference type="EMBL" id="BAAAGE010000002">
    <property type="protein sequence ID" value="GAA0720466.1"/>
    <property type="molecule type" value="Genomic_DNA"/>
</dbReference>
<evidence type="ECO:0000313" key="7">
    <source>
        <dbReference type="Proteomes" id="UP001501758"/>
    </source>
</evidence>
<dbReference type="PANTHER" id="PTHR30441:SF8">
    <property type="entry name" value="DUF748 DOMAIN-CONTAINING PROTEIN"/>
    <property type="match status" value="1"/>
</dbReference>